<reference evidence="1" key="1">
    <citation type="submission" date="2019-11" db="EMBL/GenBank/DDBJ databases">
        <authorList>
            <person name="Feng L."/>
        </authorList>
    </citation>
    <scope>NUCLEOTIDE SEQUENCE</scope>
    <source>
        <strain evidence="1">AcaccaeLFYP115</strain>
    </source>
</reference>
<sequence length="153" mass="17655">MISEEKVKIMTSLAQYEKKEGTGDLRINRYSCGDYVRMETMKVGVALVVALLLLTGIIVIFRMEDVISMMRKGTIAVPAILILICFGILFFCYVKSTRRRAEKRYNEAMVRIKAYERQLEKLLEVYEEEEKEDNSPKIDMDAEELADGKIIDL</sequence>
<dbReference type="RefSeq" id="WP_006565732.1">
    <property type="nucleotide sequence ID" value="NZ_BAABRZ010000005.1"/>
</dbReference>
<gene>
    <name evidence="1" type="ORF">ACLFYP115_00181</name>
</gene>
<name>A0A6N2R2Q5_9FIRM</name>
<protein>
    <submittedName>
        <fullName evidence="1">Uncharacterized protein</fullName>
    </submittedName>
</protein>
<accession>A0A6N2R2Q5</accession>
<evidence type="ECO:0000313" key="1">
    <source>
        <dbReference type="EMBL" id="VYS74391.1"/>
    </source>
</evidence>
<dbReference type="GeneID" id="69468600"/>
<organism evidence="1">
    <name type="scientific">Anaerostipes caccae</name>
    <dbReference type="NCBI Taxonomy" id="105841"/>
    <lineage>
        <taxon>Bacteria</taxon>
        <taxon>Bacillati</taxon>
        <taxon>Bacillota</taxon>
        <taxon>Clostridia</taxon>
        <taxon>Lachnospirales</taxon>
        <taxon>Lachnospiraceae</taxon>
        <taxon>Anaerostipes</taxon>
    </lineage>
</organism>
<dbReference type="AlphaFoldDB" id="A0A6N2R2Q5"/>
<dbReference type="EMBL" id="CACRSQ010000002">
    <property type="protein sequence ID" value="VYS74391.1"/>
    <property type="molecule type" value="Genomic_DNA"/>
</dbReference>
<proteinExistence type="predicted"/>